<accession>A0A517XYX6</accession>
<keyword evidence="3" id="KW-1185">Reference proteome</keyword>
<dbReference type="AlphaFoldDB" id="A0A517XYX6"/>
<name>A0A517XYX6_9BACT</name>
<dbReference type="RefSeq" id="WP_145242670.1">
    <property type="nucleotide sequence ID" value="NZ_CP036273.1"/>
</dbReference>
<proteinExistence type="predicted"/>
<dbReference type="Proteomes" id="UP000319576">
    <property type="component" value="Chromosome"/>
</dbReference>
<reference evidence="2 3" key="1">
    <citation type="submission" date="2019-02" db="EMBL/GenBank/DDBJ databases">
        <title>Deep-cultivation of Planctomycetes and their phenomic and genomic characterization uncovers novel biology.</title>
        <authorList>
            <person name="Wiegand S."/>
            <person name="Jogler M."/>
            <person name="Boedeker C."/>
            <person name="Pinto D."/>
            <person name="Vollmers J."/>
            <person name="Rivas-Marin E."/>
            <person name="Kohn T."/>
            <person name="Peeters S.H."/>
            <person name="Heuer A."/>
            <person name="Rast P."/>
            <person name="Oberbeckmann S."/>
            <person name="Bunk B."/>
            <person name="Jeske O."/>
            <person name="Meyerdierks A."/>
            <person name="Storesund J.E."/>
            <person name="Kallscheuer N."/>
            <person name="Luecker S."/>
            <person name="Lage O.M."/>
            <person name="Pohl T."/>
            <person name="Merkel B.J."/>
            <person name="Hornburger P."/>
            <person name="Mueller R.-W."/>
            <person name="Bruemmer F."/>
            <person name="Labrenz M."/>
            <person name="Spormann A.M."/>
            <person name="Op den Camp H."/>
            <person name="Overmann J."/>
            <person name="Amann R."/>
            <person name="Jetten M.S.M."/>
            <person name="Mascher T."/>
            <person name="Medema M.H."/>
            <person name="Devos D.P."/>
            <person name="Kaster A.-K."/>
            <person name="Ovreas L."/>
            <person name="Rohde M."/>
            <person name="Galperin M.Y."/>
            <person name="Jogler C."/>
        </authorList>
    </citation>
    <scope>NUCLEOTIDE SEQUENCE [LARGE SCALE GENOMIC DNA]</scope>
    <source>
        <strain evidence="2 3">ETA_A1</strain>
    </source>
</reference>
<feature type="region of interest" description="Disordered" evidence="1">
    <location>
        <begin position="1"/>
        <end position="25"/>
    </location>
</feature>
<dbReference type="EMBL" id="CP036273">
    <property type="protein sequence ID" value="QDU22715.1"/>
    <property type="molecule type" value="Genomic_DNA"/>
</dbReference>
<sequence>MRGEDDNNIPHALVNGEHSSSAGKYQLNQDEARRQDHGYFESKDFSDARIVGHLAPAQTGSPMPSPLGGTSNIEIIANATDRVKGNWDVGVRSMEFSASGELGGKSIPLVRQFNFAGQFVWDPNQPAGTQDGDALNISDLVRVAYENDYRSPSNGLSSVGPVSFFHILTNTDAANTIVDFAGT</sequence>
<evidence type="ECO:0000256" key="1">
    <source>
        <dbReference type="SAM" id="MobiDB-lite"/>
    </source>
</evidence>
<dbReference type="KEGG" id="uli:ETAA1_47000"/>
<evidence type="ECO:0000313" key="3">
    <source>
        <dbReference type="Proteomes" id="UP000319576"/>
    </source>
</evidence>
<gene>
    <name evidence="2" type="ORF">ETAA1_47000</name>
</gene>
<organism evidence="2 3">
    <name type="scientific">Urbifossiella limnaea</name>
    <dbReference type="NCBI Taxonomy" id="2528023"/>
    <lineage>
        <taxon>Bacteria</taxon>
        <taxon>Pseudomonadati</taxon>
        <taxon>Planctomycetota</taxon>
        <taxon>Planctomycetia</taxon>
        <taxon>Gemmatales</taxon>
        <taxon>Gemmataceae</taxon>
        <taxon>Urbifossiella</taxon>
    </lineage>
</organism>
<evidence type="ECO:0000313" key="2">
    <source>
        <dbReference type="EMBL" id="QDU22715.1"/>
    </source>
</evidence>
<protein>
    <submittedName>
        <fullName evidence="2">Uncharacterized protein</fullName>
    </submittedName>
</protein>